<dbReference type="PANTHER" id="PTHR19297:SF181">
    <property type="entry name" value="PROTEIN XYLOSYLTRANSFERASE"/>
    <property type="match status" value="1"/>
</dbReference>
<gene>
    <name evidence="11" type="ORF">KUTeg_003750</name>
</gene>
<comment type="similarity">
    <text evidence="10">Belongs to the glycosyltransferase 14 family.</text>
</comment>
<evidence type="ECO:0000313" key="12">
    <source>
        <dbReference type="Proteomes" id="UP001217089"/>
    </source>
</evidence>
<evidence type="ECO:0000256" key="3">
    <source>
        <dbReference type="ARBA" id="ARBA00022676"/>
    </source>
</evidence>
<proteinExistence type="inferred from homology"/>
<evidence type="ECO:0000313" key="11">
    <source>
        <dbReference type="EMBL" id="KAJ8318659.1"/>
    </source>
</evidence>
<keyword evidence="6" id="KW-0735">Signal-anchor</keyword>
<evidence type="ECO:0000256" key="7">
    <source>
        <dbReference type="ARBA" id="ARBA00022989"/>
    </source>
</evidence>
<keyword evidence="5" id="KW-0812">Transmembrane</keyword>
<name>A0ABQ9FMZ4_TEGGR</name>
<comment type="subcellular location">
    <subcellularLocation>
        <location evidence="1">Membrane</location>
        <topology evidence="1">Single-pass type II membrane protein</topology>
    </subcellularLocation>
</comment>
<evidence type="ECO:0000256" key="1">
    <source>
        <dbReference type="ARBA" id="ARBA00004606"/>
    </source>
</evidence>
<sequence>MFPVSTEEKDFPIAFSILLYKDVDQAERLLRAIYRPSNIYCFHVDSSAEKVVHDSIQAISNCFDNVFVVSKKENVVYAGFSRLQADINCMKDLNTGNKSWKYFINLPSQQFPLKTNFEIVKILKIYNGSNDIEGITEKRRMMRKRYINKTSPPYGVQIVKGSAYGIFSREMVNFILTDKKAKGILEWSKLIPSPDEYYWAILNHNKKLGAPGRYWGDPNKKPWLATYASWVGDLSELVSRKELFANKFYLDYQPYTIDCLEEWLLNKSANNLPFETFYYKQLPFVNNTQRS</sequence>
<evidence type="ECO:0000256" key="10">
    <source>
        <dbReference type="ARBA" id="ARBA00038150"/>
    </source>
</evidence>
<evidence type="ECO:0000256" key="8">
    <source>
        <dbReference type="ARBA" id="ARBA00023136"/>
    </source>
</evidence>
<evidence type="ECO:0000256" key="5">
    <source>
        <dbReference type="ARBA" id="ARBA00022692"/>
    </source>
</evidence>
<evidence type="ECO:0000256" key="2">
    <source>
        <dbReference type="ARBA" id="ARBA00004922"/>
    </source>
</evidence>
<dbReference type="InterPro" id="IPR003406">
    <property type="entry name" value="Glyco_trans_14"/>
</dbReference>
<reference evidence="11 12" key="1">
    <citation type="submission" date="2022-12" db="EMBL/GenBank/DDBJ databases">
        <title>Chromosome-level genome of Tegillarca granosa.</title>
        <authorList>
            <person name="Kim J."/>
        </authorList>
    </citation>
    <scope>NUCLEOTIDE SEQUENCE [LARGE SCALE GENOMIC DNA]</scope>
    <source>
        <strain evidence="11">Teg-2019</strain>
        <tissue evidence="11">Adductor muscle</tissue>
    </source>
</reference>
<keyword evidence="12" id="KW-1185">Reference proteome</keyword>
<comment type="pathway">
    <text evidence="2">Protein modification; protein glycosylation.</text>
</comment>
<keyword evidence="4" id="KW-0808">Transferase</keyword>
<accession>A0ABQ9FMZ4</accession>
<evidence type="ECO:0000256" key="4">
    <source>
        <dbReference type="ARBA" id="ARBA00022679"/>
    </source>
</evidence>
<dbReference type="Proteomes" id="UP001217089">
    <property type="component" value="Unassembled WGS sequence"/>
</dbReference>
<keyword evidence="8" id="KW-0472">Membrane</keyword>
<protein>
    <submittedName>
        <fullName evidence="11">Uncharacterized protein</fullName>
    </submittedName>
</protein>
<keyword evidence="3" id="KW-0328">Glycosyltransferase</keyword>
<dbReference type="PANTHER" id="PTHR19297">
    <property type="entry name" value="GLYCOSYLTRANSFERASE 14 FAMILY MEMBER"/>
    <property type="match status" value="1"/>
</dbReference>
<comment type="caution">
    <text evidence="11">The sequence shown here is derived from an EMBL/GenBank/DDBJ whole genome shotgun (WGS) entry which is preliminary data.</text>
</comment>
<keyword evidence="9" id="KW-0325">Glycoprotein</keyword>
<dbReference type="EMBL" id="JARBDR010000214">
    <property type="protein sequence ID" value="KAJ8318659.1"/>
    <property type="molecule type" value="Genomic_DNA"/>
</dbReference>
<organism evidence="11 12">
    <name type="scientific">Tegillarca granosa</name>
    <name type="common">Malaysian cockle</name>
    <name type="synonym">Anadara granosa</name>
    <dbReference type="NCBI Taxonomy" id="220873"/>
    <lineage>
        <taxon>Eukaryota</taxon>
        <taxon>Metazoa</taxon>
        <taxon>Spiralia</taxon>
        <taxon>Lophotrochozoa</taxon>
        <taxon>Mollusca</taxon>
        <taxon>Bivalvia</taxon>
        <taxon>Autobranchia</taxon>
        <taxon>Pteriomorphia</taxon>
        <taxon>Arcoida</taxon>
        <taxon>Arcoidea</taxon>
        <taxon>Arcidae</taxon>
        <taxon>Tegillarca</taxon>
    </lineage>
</organism>
<dbReference type="Pfam" id="PF02485">
    <property type="entry name" value="Branch"/>
    <property type="match status" value="1"/>
</dbReference>
<keyword evidence="7" id="KW-1133">Transmembrane helix</keyword>
<evidence type="ECO:0000256" key="9">
    <source>
        <dbReference type="ARBA" id="ARBA00023180"/>
    </source>
</evidence>
<evidence type="ECO:0000256" key="6">
    <source>
        <dbReference type="ARBA" id="ARBA00022968"/>
    </source>
</evidence>